<organism evidence="6 7">
    <name type="scientific">Stutzerimonas stutzeri (strain A1501)</name>
    <name type="common">Pseudomonas stutzeri</name>
    <dbReference type="NCBI Taxonomy" id="379731"/>
    <lineage>
        <taxon>Bacteria</taxon>
        <taxon>Pseudomonadati</taxon>
        <taxon>Pseudomonadota</taxon>
        <taxon>Gammaproteobacteria</taxon>
        <taxon>Pseudomonadales</taxon>
        <taxon>Pseudomonadaceae</taxon>
        <taxon>Stutzerimonas</taxon>
    </lineage>
</organism>
<dbReference type="PANTHER" id="PTHR36438:SF1">
    <property type="entry name" value="IRON-SULFUR CLUSTER REPAIR PROTEIN YTFE"/>
    <property type="match status" value="1"/>
</dbReference>
<name>A4VQ93_STUS1</name>
<dbReference type="KEGG" id="psa:PST_3515"/>
<dbReference type="AlphaFoldDB" id="A4VQ93"/>
<dbReference type="PANTHER" id="PTHR36438">
    <property type="entry name" value="IRON-SULFUR CLUSTER REPAIR PROTEIN YTFE"/>
    <property type="match status" value="1"/>
</dbReference>
<dbReference type="CDD" id="cd12108">
    <property type="entry name" value="Hr-like"/>
    <property type="match status" value="1"/>
</dbReference>
<evidence type="ECO:0000256" key="3">
    <source>
        <dbReference type="ARBA" id="ARBA00022723"/>
    </source>
</evidence>
<dbReference type="NCBIfam" id="TIGR03652">
    <property type="entry name" value="FeS_repair_RIC"/>
    <property type="match status" value="1"/>
</dbReference>
<evidence type="ECO:0000256" key="1">
    <source>
        <dbReference type="ARBA" id="ARBA00004496"/>
    </source>
</evidence>
<keyword evidence="2" id="KW-0963">Cytoplasm</keyword>
<accession>A4VQ93</accession>
<gene>
    <name evidence="6" type="primary">dnrN</name>
    <name evidence="6" type="ordered locus">PST_3515</name>
</gene>
<evidence type="ECO:0000256" key="2">
    <source>
        <dbReference type="ARBA" id="ARBA00022490"/>
    </source>
</evidence>
<keyword evidence="4" id="KW-0408">Iron</keyword>
<dbReference type="HOGENOM" id="CLU_076075_2_0_6"/>
<feature type="domain" description="Hemerythrin-like" evidence="5">
    <location>
        <begin position="129"/>
        <end position="266"/>
    </location>
</feature>
<dbReference type="GO" id="GO:0046872">
    <property type="term" value="F:metal ion binding"/>
    <property type="evidence" value="ECO:0007669"/>
    <property type="project" value="UniProtKB-KW"/>
</dbReference>
<dbReference type="EMBL" id="CP000304">
    <property type="protein sequence ID" value="ABP81144.1"/>
    <property type="molecule type" value="Genomic_DNA"/>
</dbReference>
<dbReference type="Pfam" id="PF04405">
    <property type="entry name" value="ScdA_N"/>
    <property type="match status" value="1"/>
</dbReference>
<reference evidence="6 7" key="1">
    <citation type="journal article" date="2008" name="Proc. Natl. Acad. Sci. U.S.A.">
        <title>Nitrogen fixation island and rhizosphere competence traits in the genome of root-associated Pseudomonas stutzeri A1501.</title>
        <authorList>
            <person name="Yan Y."/>
            <person name="Yang J."/>
            <person name="Dou Y."/>
            <person name="Chen M."/>
            <person name="Ping S."/>
            <person name="Peng J."/>
            <person name="Lu W."/>
            <person name="Zhang W."/>
            <person name="Yao Z."/>
            <person name="Li H."/>
            <person name="Liu W."/>
            <person name="He S."/>
            <person name="Geng L."/>
            <person name="Zhang X."/>
            <person name="Yang F."/>
            <person name="Yu H."/>
            <person name="Zhan Y."/>
            <person name="Li D."/>
            <person name="Lin Z."/>
            <person name="Wang Y."/>
            <person name="Elmerich C."/>
            <person name="Lin M."/>
            <person name="Jin Q."/>
        </authorList>
    </citation>
    <scope>NUCLEOTIDE SEQUENCE [LARGE SCALE GENOMIC DNA]</scope>
    <source>
        <strain evidence="6 7">A1501</strain>
    </source>
</reference>
<dbReference type="GO" id="GO:0005737">
    <property type="term" value="C:cytoplasm"/>
    <property type="evidence" value="ECO:0007669"/>
    <property type="project" value="UniProtKB-SubCell"/>
</dbReference>
<comment type="subcellular location">
    <subcellularLocation>
        <location evidence="1">Cytoplasm</location>
    </subcellularLocation>
</comment>
<dbReference type="Proteomes" id="UP000000233">
    <property type="component" value="Chromosome"/>
</dbReference>
<proteinExistence type="predicted"/>
<keyword evidence="3" id="KW-0479">Metal-binding</keyword>
<evidence type="ECO:0000256" key="4">
    <source>
        <dbReference type="ARBA" id="ARBA00023004"/>
    </source>
</evidence>
<dbReference type="NCBIfam" id="NF008221">
    <property type="entry name" value="PRK10992.1"/>
    <property type="match status" value="1"/>
</dbReference>
<dbReference type="InterPro" id="IPR012312">
    <property type="entry name" value="Hemerythrin-like"/>
</dbReference>
<evidence type="ECO:0000313" key="6">
    <source>
        <dbReference type="EMBL" id="ABP81144.1"/>
    </source>
</evidence>
<evidence type="ECO:0000259" key="5">
    <source>
        <dbReference type="Pfam" id="PF01814"/>
    </source>
</evidence>
<dbReference type="Gene3D" id="1.20.120.520">
    <property type="entry name" value="nmb1532 protein domain like"/>
    <property type="match status" value="1"/>
</dbReference>
<dbReference type="Pfam" id="PF01814">
    <property type="entry name" value="Hemerythrin"/>
    <property type="match status" value="1"/>
</dbReference>
<protein>
    <submittedName>
        <fullName evidence="6">Regulator of cell morphogenesis and NO signaling</fullName>
    </submittedName>
</protein>
<dbReference type="InterPro" id="IPR019903">
    <property type="entry name" value="RIC_family"/>
</dbReference>
<keyword evidence="7" id="KW-1185">Reference proteome</keyword>
<sequence length="287" mass="32726">MVLVTLKVFRTITCTGKFHQRRAAVGDFRSLRRWHACCDGSVIVIRNVVMSTDLIDQTLGNLACSLPGATRVFRHYRLDFCCGGDLSLGEAARRIGVEPQIIAEALLALEPEEAQRDWRNVPAGELIDYLLARFHERHRDQFPELIRLASRVEQVHGSRPECPNGLAQHLWHMQQELESHMLKEEQILFPMLQRGMRFPQAQGPISVMRYEHQEHGNALERLAALTNDITPPANACNTWRALYRGLEEMRSDLMQHIHLENNVLFRNAEAPLAASADDAQTIEVRQP</sequence>
<evidence type="ECO:0000313" key="7">
    <source>
        <dbReference type="Proteomes" id="UP000000233"/>
    </source>
</evidence>
<dbReference type="eggNOG" id="COG2846">
    <property type="taxonomic scope" value="Bacteria"/>
</dbReference>